<dbReference type="PRINTS" id="PR00080">
    <property type="entry name" value="SDRFAMILY"/>
</dbReference>
<name>A0A6L9MN15_9HYPH</name>
<dbReference type="Pfam" id="PF13561">
    <property type="entry name" value="adh_short_C2"/>
    <property type="match status" value="1"/>
</dbReference>
<dbReference type="PANTHER" id="PTHR24321">
    <property type="entry name" value="DEHYDROGENASES, SHORT CHAIN"/>
    <property type="match status" value="1"/>
</dbReference>
<sequence>MGRVQGRVAIVTGGAGGIGSAIGRVLCQEGAGVLLVDADATALEEVAVDIRAGQGDVRLATLVADVGQEASAGQIVAKARDALGPIDTLVNCAGMRSYGPLADAKTETWERILAVNLLSYAWLTQAAIGDLRASGRGSVINVSSTHAVNPRAGMGQYDVTKAGIVSMTKTLAFEEAKHGLRANAVCPGLTFTPFHRKRAEAAGRTQEDIDAEAQGGCLMGRWADPMEMAYPVLWLASDEASYMTASVIMVDGGRFVT</sequence>
<dbReference type="InterPro" id="IPR002347">
    <property type="entry name" value="SDR_fam"/>
</dbReference>
<accession>A0A6L9MN15</accession>
<dbReference type="InterPro" id="IPR036291">
    <property type="entry name" value="NAD(P)-bd_dom_sf"/>
</dbReference>
<reference evidence="3 4" key="1">
    <citation type="submission" date="2020-01" db="EMBL/GenBank/DDBJ databases">
        <title>Genomes of bacteria type strains.</title>
        <authorList>
            <person name="Chen J."/>
            <person name="Zhu S."/>
            <person name="Chen J."/>
        </authorList>
    </citation>
    <scope>NUCLEOTIDE SEQUENCE [LARGE SCALE GENOMIC DNA]</scope>
    <source>
        <strain evidence="3 4">KCTC 52919</strain>
    </source>
</reference>
<dbReference type="Gene3D" id="3.40.50.720">
    <property type="entry name" value="NAD(P)-binding Rossmann-like Domain"/>
    <property type="match status" value="1"/>
</dbReference>
<proteinExistence type="inferred from homology"/>
<comment type="caution">
    <text evidence="3">The sequence shown here is derived from an EMBL/GenBank/DDBJ whole genome shotgun (WGS) entry which is preliminary data.</text>
</comment>
<gene>
    <name evidence="3" type="ORF">GTW51_20680</name>
</gene>
<evidence type="ECO:0000313" key="3">
    <source>
        <dbReference type="EMBL" id="NDV89092.1"/>
    </source>
</evidence>
<dbReference type="PRINTS" id="PR00081">
    <property type="entry name" value="GDHRDH"/>
</dbReference>
<dbReference type="SUPFAM" id="SSF51735">
    <property type="entry name" value="NAD(P)-binding Rossmann-fold domains"/>
    <property type="match status" value="1"/>
</dbReference>
<dbReference type="GO" id="GO:0016491">
    <property type="term" value="F:oxidoreductase activity"/>
    <property type="evidence" value="ECO:0007669"/>
    <property type="project" value="UniProtKB-KW"/>
</dbReference>
<protein>
    <submittedName>
        <fullName evidence="3">SDR family oxidoreductase</fullName>
    </submittedName>
</protein>
<dbReference type="FunFam" id="3.40.50.720:FF:000084">
    <property type="entry name" value="Short-chain dehydrogenase reductase"/>
    <property type="match status" value="1"/>
</dbReference>
<evidence type="ECO:0000313" key="4">
    <source>
        <dbReference type="Proteomes" id="UP000476332"/>
    </source>
</evidence>
<dbReference type="CDD" id="cd05233">
    <property type="entry name" value="SDR_c"/>
    <property type="match status" value="1"/>
</dbReference>
<comment type="similarity">
    <text evidence="1">Belongs to the short-chain dehydrogenases/reductases (SDR) family.</text>
</comment>
<evidence type="ECO:0000256" key="2">
    <source>
        <dbReference type="ARBA" id="ARBA00023002"/>
    </source>
</evidence>
<keyword evidence="2" id="KW-0560">Oxidoreductase</keyword>
<keyword evidence="4" id="KW-1185">Reference proteome</keyword>
<dbReference type="EMBL" id="JAAAMJ010000027">
    <property type="protein sequence ID" value="NDV89092.1"/>
    <property type="molecule type" value="Genomic_DNA"/>
</dbReference>
<organism evidence="3 4">
    <name type="scientific">Aurantimonas aggregata</name>
    <dbReference type="NCBI Taxonomy" id="2047720"/>
    <lineage>
        <taxon>Bacteria</taxon>
        <taxon>Pseudomonadati</taxon>
        <taxon>Pseudomonadota</taxon>
        <taxon>Alphaproteobacteria</taxon>
        <taxon>Hyphomicrobiales</taxon>
        <taxon>Aurantimonadaceae</taxon>
        <taxon>Aurantimonas</taxon>
    </lineage>
</organism>
<dbReference type="Proteomes" id="UP000476332">
    <property type="component" value="Unassembled WGS sequence"/>
</dbReference>
<dbReference type="RefSeq" id="WP_163045946.1">
    <property type="nucleotide sequence ID" value="NZ_JAAAMJ010000027.1"/>
</dbReference>
<dbReference type="AlphaFoldDB" id="A0A6L9MN15"/>
<evidence type="ECO:0000256" key="1">
    <source>
        <dbReference type="ARBA" id="ARBA00006484"/>
    </source>
</evidence>
<dbReference type="PANTHER" id="PTHR24321:SF8">
    <property type="entry name" value="ESTRADIOL 17-BETA-DEHYDROGENASE 8-RELATED"/>
    <property type="match status" value="1"/>
</dbReference>